<evidence type="ECO:0000313" key="1">
    <source>
        <dbReference type="EMBL" id="KAA6328090.1"/>
    </source>
</evidence>
<name>A0A5J4R468_9ZZZZ</name>
<accession>A0A5J4R468</accession>
<comment type="caution">
    <text evidence="1">The sequence shown here is derived from an EMBL/GenBank/DDBJ whole genome shotgun (WGS) entry which is preliminary data.</text>
</comment>
<sequence>MHHLKTNFDKMLDICKQFGKEFTNERGNIPRCEVVPRFSDLEIVALSLRQKP</sequence>
<gene>
    <name evidence="1" type="ORF">EZS27_022976</name>
</gene>
<protein>
    <submittedName>
        <fullName evidence="1">Uncharacterized protein</fullName>
    </submittedName>
</protein>
<organism evidence="1">
    <name type="scientific">termite gut metagenome</name>
    <dbReference type="NCBI Taxonomy" id="433724"/>
    <lineage>
        <taxon>unclassified sequences</taxon>
        <taxon>metagenomes</taxon>
        <taxon>organismal metagenomes</taxon>
    </lineage>
</organism>
<dbReference type="EMBL" id="SNRY01001877">
    <property type="protein sequence ID" value="KAA6328090.1"/>
    <property type="molecule type" value="Genomic_DNA"/>
</dbReference>
<reference evidence="1" key="1">
    <citation type="submission" date="2019-03" db="EMBL/GenBank/DDBJ databases">
        <title>Single cell metagenomics reveals metabolic interactions within the superorganism composed of flagellate Streblomastix strix and complex community of Bacteroidetes bacteria on its surface.</title>
        <authorList>
            <person name="Treitli S.C."/>
            <person name="Kolisko M."/>
            <person name="Husnik F."/>
            <person name="Keeling P."/>
            <person name="Hampl V."/>
        </authorList>
    </citation>
    <scope>NUCLEOTIDE SEQUENCE</scope>
    <source>
        <strain evidence="1">STM</strain>
    </source>
</reference>
<dbReference type="AlphaFoldDB" id="A0A5J4R468"/>
<proteinExistence type="predicted"/>